<sequence>METQTALLRQTSKNEKMARWLTSPPVPSMLGRERSARGGAIICSTERRHVFTRRQAMVLKRAQSFYSLALSKDVSYMVSELTGKLYHQSLSQISLEGVNTGFGGSADTRTNEIEELQATLIRELHSGILVNPNTKAGPKSGDERTTFSPGLRTLPCEDPLSNTCMPEAWARASILIRINSLASSHSGVRPILINNMTELLRKNIIPRIPLRGSISASGDLMPLSYIGGTLEGKRSLTVWTGSKSNRRIVTANVALRESSLDPIKLGPKEGLAIINGTAVSTGVAALAMHDANNMAVLSQVLTAMSVEALRGTDESFDPFFAAVRPHTGQIEAALNIRSFLTESKLVQHNDGSEAGALRQDRYSIRTAPQWLGPVLEDLQLASRQITIECNSVTDNPLIDINPEHTGGARILHGGNFQAKVITSAMEKVRLGVQTIGQMLFAQCTEIINPKLNYGLPPSLVIDEPSQSFLLKPLDIMIAALQSELGFLSNPAGTYVQSAEMGNQALNSLGLISARYTHTALDVLSQLAAAHLFAVCQALDLRAMHSRFLKDVEPMLRTKTFEILTDVLDGNAAFTKGHGIPASPRPLKRSHDKIGADDEPISGNGRTENDPQGLVASMATSDPSTSSMNGSLDDVLAPTLPPAAPHEKRRKLSERKLDGVALASSSDSVGPLEHLLSLLWKEFTKQLDQTTTLDSTQRFTTIFRSIQPIILDFASSPNTVLAVKNWTELCSNSALEIYIRNRDSYHASPDASPLLGTASCRMYKFVREELKVPFLRTSMLREQGSENSSSNGIYTGLNGDTRVKGADEAMPSLATGDLITTIYQAIRSGELYGPVMECLAEAEKAG</sequence>
<dbReference type="EMBL" id="JASNWA010000008">
    <property type="protein sequence ID" value="KAK3170692.1"/>
    <property type="molecule type" value="Genomic_DNA"/>
</dbReference>
<comment type="caution">
    <text evidence="4">The sequence shown here is derived from an EMBL/GenBank/DDBJ whole genome shotgun (WGS) entry which is preliminary data.</text>
</comment>
<dbReference type="GO" id="GO:0005737">
    <property type="term" value="C:cytoplasm"/>
    <property type="evidence" value="ECO:0007669"/>
    <property type="project" value="InterPro"/>
</dbReference>
<dbReference type="Pfam" id="PF00221">
    <property type="entry name" value="Lyase_aromatic"/>
    <property type="match status" value="1"/>
</dbReference>
<name>A0AAD9Z6H4_9LECA</name>
<dbReference type="NCBIfam" id="TIGR01226">
    <property type="entry name" value="phe_am_lyase"/>
    <property type="match status" value="1"/>
</dbReference>
<evidence type="ECO:0000256" key="1">
    <source>
        <dbReference type="ARBA" id="ARBA00007238"/>
    </source>
</evidence>
<evidence type="ECO:0000313" key="4">
    <source>
        <dbReference type="EMBL" id="KAK3170692.1"/>
    </source>
</evidence>
<keyword evidence="2" id="KW-0456">Lyase</keyword>
<evidence type="ECO:0000256" key="3">
    <source>
        <dbReference type="SAM" id="MobiDB-lite"/>
    </source>
</evidence>
<dbReference type="SUPFAM" id="SSF48557">
    <property type="entry name" value="L-aspartase-like"/>
    <property type="match status" value="2"/>
</dbReference>
<evidence type="ECO:0000256" key="2">
    <source>
        <dbReference type="RuleBase" id="RU003954"/>
    </source>
</evidence>
<organism evidence="4 5">
    <name type="scientific">Lepraria neglecta</name>
    <dbReference type="NCBI Taxonomy" id="209136"/>
    <lineage>
        <taxon>Eukaryota</taxon>
        <taxon>Fungi</taxon>
        <taxon>Dikarya</taxon>
        <taxon>Ascomycota</taxon>
        <taxon>Pezizomycotina</taxon>
        <taxon>Lecanoromycetes</taxon>
        <taxon>OSLEUM clade</taxon>
        <taxon>Lecanoromycetidae</taxon>
        <taxon>Lecanorales</taxon>
        <taxon>Lecanorineae</taxon>
        <taxon>Stereocaulaceae</taxon>
        <taxon>Lepraria</taxon>
    </lineage>
</organism>
<dbReference type="InterPro" id="IPR008948">
    <property type="entry name" value="L-Aspartase-like"/>
</dbReference>
<feature type="region of interest" description="Disordered" evidence="3">
    <location>
        <begin position="574"/>
        <end position="651"/>
    </location>
</feature>
<dbReference type="GO" id="GO:0006559">
    <property type="term" value="P:L-phenylalanine catabolic process"/>
    <property type="evidence" value="ECO:0007669"/>
    <property type="project" value="InterPro"/>
</dbReference>
<dbReference type="GO" id="GO:0016841">
    <property type="term" value="F:ammonia-lyase activity"/>
    <property type="evidence" value="ECO:0007669"/>
    <property type="project" value="InterPro"/>
</dbReference>
<dbReference type="InterPro" id="IPR005922">
    <property type="entry name" value="Phe_NH3-lyase"/>
</dbReference>
<dbReference type="Proteomes" id="UP001276659">
    <property type="component" value="Unassembled WGS sequence"/>
</dbReference>
<dbReference type="Gene3D" id="1.10.275.10">
    <property type="entry name" value="Fumarase/aspartase (N-terminal domain)"/>
    <property type="match status" value="1"/>
</dbReference>
<dbReference type="PROSITE" id="PS00488">
    <property type="entry name" value="PAL_HISTIDASE"/>
    <property type="match status" value="1"/>
</dbReference>
<dbReference type="CDD" id="cd00332">
    <property type="entry name" value="PAL-HAL"/>
    <property type="match status" value="1"/>
</dbReference>
<feature type="region of interest" description="Disordered" evidence="3">
    <location>
        <begin position="131"/>
        <end position="152"/>
    </location>
</feature>
<protein>
    <recommendedName>
        <fullName evidence="6">Phenylalanine ammonia-lyase</fullName>
    </recommendedName>
</protein>
<feature type="compositionally biased region" description="Polar residues" evidence="3">
    <location>
        <begin position="617"/>
        <end position="629"/>
    </location>
</feature>
<evidence type="ECO:0008006" key="6">
    <source>
        <dbReference type="Google" id="ProtNLM"/>
    </source>
</evidence>
<comment type="similarity">
    <text evidence="1 2">Belongs to the PAL/histidase family.</text>
</comment>
<proteinExistence type="inferred from homology"/>
<accession>A0AAD9Z6H4</accession>
<reference evidence="4" key="1">
    <citation type="submission" date="2022-11" db="EMBL/GenBank/DDBJ databases">
        <title>Chromosomal genome sequence assembly and mating type (MAT) locus characterization of the leprose asexual lichenized fungus Lepraria neglecta (Nyl.) Erichsen.</title>
        <authorList>
            <person name="Allen J.L."/>
            <person name="Pfeffer B."/>
        </authorList>
    </citation>
    <scope>NUCLEOTIDE SEQUENCE</scope>
    <source>
        <strain evidence="4">Allen 5258</strain>
    </source>
</reference>
<dbReference type="Gene3D" id="1.20.200.10">
    <property type="entry name" value="Fumarase/aspartase (Central domain)"/>
    <property type="match status" value="2"/>
</dbReference>
<dbReference type="PANTHER" id="PTHR10362">
    <property type="entry name" value="HISTIDINE AMMONIA-LYASE"/>
    <property type="match status" value="1"/>
</dbReference>
<gene>
    <name evidence="4" type="ORF">OEA41_002774</name>
</gene>
<dbReference type="InterPro" id="IPR001106">
    <property type="entry name" value="Aromatic_Lyase"/>
</dbReference>
<dbReference type="InterPro" id="IPR024083">
    <property type="entry name" value="Fumarase/histidase_N"/>
</dbReference>
<evidence type="ECO:0000313" key="5">
    <source>
        <dbReference type="Proteomes" id="UP001276659"/>
    </source>
</evidence>
<dbReference type="InterPro" id="IPR022313">
    <property type="entry name" value="Phe/His_NH3-lyase_AS"/>
</dbReference>
<dbReference type="AlphaFoldDB" id="A0AAD9Z6H4"/>
<keyword evidence="5" id="KW-1185">Reference proteome</keyword>